<feature type="compositionally biased region" description="Acidic residues" evidence="1">
    <location>
        <begin position="479"/>
        <end position="492"/>
    </location>
</feature>
<dbReference type="AlphaFoldDB" id="A0A9W7GAM9"/>
<sequence>MEGKWIEGRVRKWNRVREKEERKRVKNEEEAFRVSRYLRDFYSKLGDTSRSDQAGELTEKYRGNYEMLFSKLKKKYGKEARSYEEVVTGKKGLGVWNFDKFKGTRTRGDSENTEGGKEEENEGEGRSPGSVMRLSASSVLPSIIAGRRDSSGIRYFLVDSRARKSGEMKGKFPTSIIVTPEVMLDSERLVEVLKDFEVLRGEATLVVMGEGVGVAKTEYGIELSPKAKREMEEDESRTESLALFFVKRGFPYTAVMSGGFGSASGWLHREGMKDLLEDYDPDVCMWTKLEECKGGDAASAGGGIGSKGQEITEGVKKFGERLGRGFEGMGKGWKGEEGGGVKWGALKVPWRKEEEEVEGTQGGGDKEEEGEGGGEEEGGNTEAGEDADAAKGASTPPRISLTSTFASPSKFLSGLGSIPQFGKEGTTAGGTGGVGGNQQQANGGGRSMEAVMNLFGSMGGGKGKKEEGGEGERGKGDGVEEVDFEGGGEEEVEGRGKEEEQQEREEGNPFHSQGGGEGDKGEEGKGGDVLLDFTLE</sequence>
<evidence type="ECO:0000256" key="1">
    <source>
        <dbReference type="SAM" id="MobiDB-lite"/>
    </source>
</evidence>
<accession>A0A9W7GAM9</accession>
<feature type="compositionally biased region" description="Basic and acidic residues" evidence="1">
    <location>
        <begin position="493"/>
        <end position="508"/>
    </location>
</feature>
<name>A0A9W7GAM9_9STRA</name>
<protein>
    <recommendedName>
        <fullName evidence="4">Rhodanese domain-containing protein</fullName>
    </recommendedName>
</protein>
<evidence type="ECO:0008006" key="4">
    <source>
        <dbReference type="Google" id="ProtNLM"/>
    </source>
</evidence>
<dbReference type="EMBL" id="BRYA01000083">
    <property type="protein sequence ID" value="GMI38217.1"/>
    <property type="molecule type" value="Genomic_DNA"/>
</dbReference>
<feature type="region of interest" description="Disordered" evidence="1">
    <location>
        <begin position="416"/>
        <end position="536"/>
    </location>
</feature>
<feature type="compositionally biased region" description="Basic and acidic residues" evidence="1">
    <location>
        <begin position="104"/>
        <end position="118"/>
    </location>
</feature>
<dbReference type="OrthoDB" id="73307at2759"/>
<feature type="region of interest" description="Disordered" evidence="1">
    <location>
        <begin position="346"/>
        <end position="404"/>
    </location>
</feature>
<keyword evidence="3" id="KW-1185">Reference proteome</keyword>
<gene>
    <name evidence="2" type="ORF">TrCOL_g11051</name>
</gene>
<feature type="compositionally biased region" description="Gly residues" evidence="1">
    <location>
        <begin position="427"/>
        <end position="446"/>
    </location>
</feature>
<proteinExistence type="predicted"/>
<reference evidence="3" key="1">
    <citation type="journal article" date="2023" name="Commun. Biol.">
        <title>Genome analysis of Parmales, the sister group of diatoms, reveals the evolutionary specialization of diatoms from phago-mixotrophs to photoautotrophs.</title>
        <authorList>
            <person name="Ban H."/>
            <person name="Sato S."/>
            <person name="Yoshikawa S."/>
            <person name="Yamada K."/>
            <person name="Nakamura Y."/>
            <person name="Ichinomiya M."/>
            <person name="Sato N."/>
            <person name="Blanc-Mathieu R."/>
            <person name="Endo H."/>
            <person name="Kuwata A."/>
            <person name="Ogata H."/>
        </authorList>
    </citation>
    <scope>NUCLEOTIDE SEQUENCE [LARGE SCALE GENOMIC DNA]</scope>
</reference>
<organism evidence="2 3">
    <name type="scientific">Triparma columacea</name>
    <dbReference type="NCBI Taxonomy" id="722753"/>
    <lineage>
        <taxon>Eukaryota</taxon>
        <taxon>Sar</taxon>
        <taxon>Stramenopiles</taxon>
        <taxon>Ochrophyta</taxon>
        <taxon>Bolidophyceae</taxon>
        <taxon>Parmales</taxon>
        <taxon>Triparmaceae</taxon>
        <taxon>Triparma</taxon>
    </lineage>
</organism>
<feature type="compositionally biased region" description="Acidic residues" evidence="1">
    <location>
        <begin position="366"/>
        <end position="387"/>
    </location>
</feature>
<evidence type="ECO:0000313" key="3">
    <source>
        <dbReference type="Proteomes" id="UP001165065"/>
    </source>
</evidence>
<feature type="region of interest" description="Disordered" evidence="1">
    <location>
        <begin position="104"/>
        <end position="132"/>
    </location>
</feature>
<evidence type="ECO:0000313" key="2">
    <source>
        <dbReference type="EMBL" id="GMI38217.1"/>
    </source>
</evidence>
<dbReference type="Proteomes" id="UP001165065">
    <property type="component" value="Unassembled WGS sequence"/>
</dbReference>
<feature type="compositionally biased region" description="Basic and acidic residues" evidence="1">
    <location>
        <begin position="463"/>
        <end position="478"/>
    </location>
</feature>
<comment type="caution">
    <text evidence="2">The sequence shown here is derived from an EMBL/GenBank/DDBJ whole genome shotgun (WGS) entry which is preliminary data.</text>
</comment>
<feature type="compositionally biased region" description="Basic and acidic residues" evidence="1">
    <location>
        <begin position="517"/>
        <end position="526"/>
    </location>
</feature>